<dbReference type="InterPro" id="IPR036546">
    <property type="entry name" value="MED15_KIX"/>
</dbReference>
<evidence type="ECO:0000256" key="2">
    <source>
        <dbReference type="ARBA" id="ARBA00023242"/>
    </source>
</evidence>
<evidence type="ECO:0000313" key="5">
    <source>
        <dbReference type="EMBL" id="TVY16456.1"/>
    </source>
</evidence>
<feature type="compositionally biased region" description="Pro residues" evidence="3">
    <location>
        <begin position="494"/>
        <end position="504"/>
    </location>
</feature>
<protein>
    <recommendedName>
        <fullName evidence="4">Mediator complex subunit 15 KIX domain-containing protein</fullName>
    </recommendedName>
</protein>
<comment type="caution">
    <text evidence="5">The sequence shown here is derived from an EMBL/GenBank/DDBJ whole genome shotgun (WGS) entry which is preliminary data.</text>
</comment>
<feature type="compositionally biased region" description="Polar residues" evidence="3">
    <location>
        <begin position="478"/>
        <end position="490"/>
    </location>
</feature>
<keyword evidence="6" id="KW-1185">Reference proteome</keyword>
<feature type="compositionally biased region" description="Low complexity" evidence="3">
    <location>
        <begin position="413"/>
        <end position="423"/>
    </location>
</feature>
<feature type="region of interest" description="Disordered" evidence="3">
    <location>
        <begin position="807"/>
        <end position="975"/>
    </location>
</feature>
<feature type="compositionally biased region" description="Polar residues" evidence="3">
    <location>
        <begin position="605"/>
        <end position="618"/>
    </location>
</feature>
<feature type="compositionally biased region" description="Low complexity" evidence="3">
    <location>
        <begin position="1"/>
        <end position="28"/>
    </location>
</feature>
<keyword evidence="2" id="KW-0539">Nucleus</keyword>
<evidence type="ECO:0000256" key="1">
    <source>
        <dbReference type="ARBA" id="ARBA00004123"/>
    </source>
</evidence>
<proteinExistence type="predicted"/>
<gene>
    <name evidence="5" type="ORF">LARI1_G005568</name>
</gene>
<feature type="region of interest" description="Disordered" evidence="3">
    <location>
        <begin position="1"/>
        <end position="34"/>
    </location>
</feature>
<accession>A0A8T9BAC0</accession>
<comment type="subcellular location">
    <subcellularLocation>
        <location evidence="1">Nucleus</location>
    </subcellularLocation>
</comment>
<feature type="compositionally biased region" description="Low complexity" evidence="3">
    <location>
        <begin position="1101"/>
        <end position="1112"/>
    </location>
</feature>
<feature type="compositionally biased region" description="Low complexity" evidence="3">
    <location>
        <begin position="922"/>
        <end position="952"/>
    </location>
</feature>
<dbReference type="OrthoDB" id="3918840at2759"/>
<feature type="region of interest" description="Disordered" evidence="3">
    <location>
        <begin position="1286"/>
        <end position="1373"/>
    </location>
</feature>
<feature type="region of interest" description="Disordered" evidence="3">
    <location>
        <begin position="450"/>
        <end position="522"/>
    </location>
</feature>
<dbReference type="Proteomes" id="UP000469559">
    <property type="component" value="Unassembled WGS sequence"/>
</dbReference>
<dbReference type="GO" id="GO:0005634">
    <property type="term" value="C:nucleus"/>
    <property type="evidence" value="ECO:0007669"/>
    <property type="project" value="UniProtKB-SubCell"/>
</dbReference>
<feature type="compositionally biased region" description="Polar residues" evidence="3">
    <location>
        <begin position="912"/>
        <end position="921"/>
    </location>
</feature>
<feature type="compositionally biased region" description="Low complexity" evidence="3">
    <location>
        <begin position="586"/>
        <end position="604"/>
    </location>
</feature>
<feature type="region of interest" description="Disordered" evidence="3">
    <location>
        <begin position="572"/>
        <end position="618"/>
    </location>
</feature>
<feature type="region of interest" description="Disordered" evidence="3">
    <location>
        <begin position="394"/>
        <end position="423"/>
    </location>
</feature>
<name>A0A8T9BAC0_9HELO</name>
<evidence type="ECO:0000259" key="4">
    <source>
        <dbReference type="Pfam" id="PF16987"/>
    </source>
</evidence>
<feature type="domain" description="Mediator complex subunit 15 KIX" evidence="4">
    <location>
        <begin position="55"/>
        <end position="133"/>
    </location>
</feature>
<reference evidence="5 6" key="1">
    <citation type="submission" date="2018-05" db="EMBL/GenBank/DDBJ databases">
        <title>Whole genome sequencing for identification of molecular markers to develop diagnostic detection tools for the regulated plant pathogen Lachnellula willkommii.</title>
        <authorList>
            <person name="Giroux E."/>
            <person name="Bilodeau G."/>
        </authorList>
    </citation>
    <scope>NUCLEOTIDE SEQUENCE [LARGE SCALE GENOMIC DNA]</scope>
    <source>
        <strain evidence="5 6">CBS 203.66</strain>
    </source>
</reference>
<feature type="region of interest" description="Disordered" evidence="3">
    <location>
        <begin position="1410"/>
        <end position="1433"/>
    </location>
</feature>
<feature type="region of interest" description="Disordered" evidence="3">
    <location>
        <begin position="153"/>
        <end position="243"/>
    </location>
</feature>
<feature type="compositionally biased region" description="Low complexity" evidence="3">
    <location>
        <begin position="1125"/>
        <end position="1135"/>
    </location>
</feature>
<feature type="compositionally biased region" description="Basic and acidic residues" evidence="3">
    <location>
        <begin position="955"/>
        <end position="975"/>
    </location>
</feature>
<organism evidence="5 6">
    <name type="scientific">Lachnellula arida</name>
    <dbReference type="NCBI Taxonomy" id="1316785"/>
    <lineage>
        <taxon>Eukaryota</taxon>
        <taxon>Fungi</taxon>
        <taxon>Dikarya</taxon>
        <taxon>Ascomycota</taxon>
        <taxon>Pezizomycotina</taxon>
        <taxon>Leotiomycetes</taxon>
        <taxon>Helotiales</taxon>
        <taxon>Lachnaceae</taxon>
        <taxon>Lachnellula</taxon>
    </lineage>
</organism>
<feature type="region of interest" description="Disordered" evidence="3">
    <location>
        <begin position="310"/>
        <end position="370"/>
    </location>
</feature>
<sequence>MAANFQPHMGGPGQMMPQQRPQPQRVPQNGGGNATSQIQQVIFQTVSSQTGPLTGWQSNVLIQERIGLIFSIIGNLRLASQNTQNPPTLNKMIEIGIKFEKDIFQQSPDKASYKSQVEAKLNQLLERRHQNQAGLQQTIQQQAQAQAQAQQQQAQQQQMMMNQNGMQGQPPRTMPQQPAQQGFQHLQHQMQASPLPGQQPQMPMGMTNESLPPNMTPNQQQQQFQMPMQQSQQPQPQQNAPPMSQQDNAILMELANRLMNQAPSEEKNQIRATLTKRMDPQQLNMYAQRGQDPLIVYYRNQALNRLRAEKTQRMAQAQHMGMSQPGQNAAPPMQHQRSMNPSPLTGQSQPPTSMGGNPDFGGYLGNLGNADSIANQQQQGVIAQGQGEVVVPANSAQRNPTPQPVPGQPMPNPNNRTAQQQHMMNVHQMQQQQRLHAVQQNQARLNAQSKAGQMGLQGQPGGMGNGPMPPQQSPAMPTLNTPLRTPSQMGQAEPPHPQPNPPFGQPLDPRFANQRPAGPGNAMNIVGLNPAMFAGMTPQQQQEIVSLPPDKLNEVMNKWNEQRQINAANMQAGRPPVPMQGNQSRPGQQVPQQGPFNPQNPNQFAMNGQRPQQMSAAMTPQQQLLLQAQIARLQQNPLQRGQPMGLPNEQRMMAQMDGLDFPATLLNHNSMPRGIPPDIKKWGPLKGWAQQNPNMGSEVFETLKNLQRMHWQQLMRARAAHAGQPGAMQPGAPGPQGPMPAIPAGMNAPVAPMGQPPVQLPNGVNMPGPTQMRQPTQQEIESVRNHPSGRMMGADDNTIRMFLMRQAAQRQQAASQQIQNQQLQMQGQISQMNGPRPGQPQPNPNARGPNQAPSAQVPTPKQAASQPAAPTAGAPNRAARPNARNAAQNSSPAQPAKNLKRASSDDVVEVPNPNTAQNVRSAQQPAQNQPTQAQKQPQQQVPQPLNPAQLAALDPESRKKYEQTLKGARDKADMDKLTSIRNEEQQNTQPAPEIPMDPVAKADTVKRLKEILQPLNNMNRAVFRWYQITRDEPRTKAFFRLKNRVGQQFKDPGMSQPKDRFSIMPRDLEQGRGMLQGMVKDLSDRFPAMKKSDSAQAHPTAVSQPPAQTSQPVPTPPTVQLSHANLQKQQNQLNNTHQRSGSRGSHAPAAPTSSQPPFQFGAGSPPPDGVPAYLTKPPLTRDELKLPAKKKQKQDNKAAMGQTPVSNASPHLTKPISPEVKRQPAEPKQQPRPMFNCSDPDCDRHNVGFESEEALRIHTQEHTIENPMQYAQQNLASMLGLDPSGHAKKPVVSQEALKMSVSGSKQGQTPNMKSENTPAATPMNRQVSMNRQGSATGARPGAASKATPKDMAKTPASQKDANKQQPNQPPKEVVVEDPWANATIDPHDLFQAFQPFESGAGGAISDMNVYRSITPNDTPESSKDGLSEPNSDISDGVGLDISLDIFDDKWQPFGPSEIDGLFDMNMNNFDVNADLKMLDADLSADIEQQQPAMGFGSWEDMVDTAAFDRPFVFDASLYSMNAD</sequence>
<evidence type="ECO:0000313" key="6">
    <source>
        <dbReference type="Proteomes" id="UP000469559"/>
    </source>
</evidence>
<dbReference type="EMBL" id="QGMF01000364">
    <property type="protein sequence ID" value="TVY16456.1"/>
    <property type="molecule type" value="Genomic_DNA"/>
</dbReference>
<feature type="compositionally biased region" description="Low complexity" evidence="3">
    <location>
        <begin position="807"/>
        <end position="836"/>
    </location>
</feature>
<feature type="compositionally biased region" description="Polar residues" evidence="3">
    <location>
        <begin position="335"/>
        <end position="355"/>
    </location>
</feature>
<feature type="compositionally biased region" description="Low complexity" evidence="3">
    <location>
        <begin position="844"/>
        <end position="887"/>
    </location>
</feature>
<feature type="compositionally biased region" description="Pro residues" evidence="3">
    <location>
        <begin position="401"/>
        <end position="412"/>
    </location>
</feature>
<feature type="compositionally biased region" description="Polar residues" evidence="3">
    <location>
        <begin position="1301"/>
        <end position="1335"/>
    </location>
</feature>
<dbReference type="Pfam" id="PF16987">
    <property type="entry name" value="KIX_2"/>
    <property type="match status" value="1"/>
</dbReference>
<feature type="compositionally biased region" description="Polar residues" evidence="3">
    <location>
        <begin position="1355"/>
        <end position="1366"/>
    </location>
</feature>
<feature type="region of interest" description="Disordered" evidence="3">
    <location>
        <begin position="1089"/>
        <end position="1237"/>
    </location>
</feature>
<evidence type="ECO:0000256" key="3">
    <source>
        <dbReference type="SAM" id="MobiDB-lite"/>
    </source>
</evidence>